<proteinExistence type="predicted"/>
<comment type="caution">
    <text evidence="2">The sequence shown here is derived from an EMBL/GenBank/DDBJ whole genome shotgun (WGS) entry which is preliminary data.</text>
</comment>
<keyword evidence="1" id="KW-0812">Transmembrane</keyword>
<sequence>MFDRDNALFGGSVVVLGDLFINSADLMFALSGTLLPALSLLSGQLGAELTFIDQERMTTALVVVGVLVVINQVLKSAETVIDYVKS</sequence>
<gene>
    <name evidence="2" type="ORF">OB955_24990</name>
</gene>
<keyword evidence="1" id="KW-0472">Membrane</keyword>
<dbReference type="Proteomes" id="UP001320972">
    <property type="component" value="Unassembled WGS sequence"/>
</dbReference>
<feature type="transmembrane region" description="Helical" evidence="1">
    <location>
        <begin position="57"/>
        <end position="74"/>
    </location>
</feature>
<evidence type="ECO:0000313" key="3">
    <source>
        <dbReference type="Proteomes" id="UP001320972"/>
    </source>
</evidence>
<organism evidence="2 3">
    <name type="scientific">Natronoglomus mannanivorans</name>
    <dbReference type="NCBI Taxonomy" id="2979990"/>
    <lineage>
        <taxon>Archaea</taxon>
        <taxon>Methanobacteriati</taxon>
        <taxon>Methanobacteriota</taxon>
        <taxon>Stenosarchaea group</taxon>
        <taxon>Halobacteria</taxon>
        <taxon>Halobacteriales</taxon>
        <taxon>Natrialbaceae</taxon>
        <taxon>Natronoglomus</taxon>
    </lineage>
</organism>
<evidence type="ECO:0000313" key="2">
    <source>
        <dbReference type="EMBL" id="MCU4975937.1"/>
    </source>
</evidence>
<keyword evidence="3" id="KW-1185">Reference proteome</keyword>
<name>A0ABT2QM10_9EURY</name>
<dbReference type="RefSeq" id="WP_338009483.1">
    <property type="nucleotide sequence ID" value="NZ_JAOPKB010000030.1"/>
</dbReference>
<reference evidence="2 3" key="1">
    <citation type="submission" date="2022-09" db="EMBL/GenBank/DDBJ databases">
        <title>Enrichment on poylsaccharides allowed isolation of novel metabolic and taxonomic groups of Haloarchaea.</title>
        <authorList>
            <person name="Sorokin D.Y."/>
            <person name="Elcheninov A.G."/>
            <person name="Khizhniak T.V."/>
            <person name="Kolganova T.V."/>
            <person name="Kublanov I.V."/>
        </authorList>
    </citation>
    <scope>NUCLEOTIDE SEQUENCE [LARGE SCALE GENOMIC DNA]</scope>
    <source>
        <strain evidence="2 3">AArc-m2/3/4</strain>
    </source>
</reference>
<keyword evidence="1" id="KW-1133">Transmembrane helix</keyword>
<evidence type="ECO:0000256" key="1">
    <source>
        <dbReference type="SAM" id="Phobius"/>
    </source>
</evidence>
<dbReference type="EMBL" id="JAOPKB010000030">
    <property type="protein sequence ID" value="MCU4975937.1"/>
    <property type="molecule type" value="Genomic_DNA"/>
</dbReference>
<accession>A0ABT2QM10</accession>
<protein>
    <submittedName>
        <fullName evidence="2">Uncharacterized protein</fullName>
    </submittedName>
</protein>